<dbReference type="Proteomes" id="UP000248168">
    <property type="component" value="Unassembled WGS sequence"/>
</dbReference>
<name>A0A330L533_9BACT</name>
<evidence type="ECO:0000256" key="1">
    <source>
        <dbReference type="ARBA" id="ARBA00023122"/>
    </source>
</evidence>
<keyword evidence="4" id="KW-0812">Transmembrane</keyword>
<evidence type="ECO:0000259" key="5">
    <source>
        <dbReference type="PROSITE" id="PS51371"/>
    </source>
</evidence>
<dbReference type="PANTHER" id="PTHR43080">
    <property type="entry name" value="CBS DOMAIN-CONTAINING PROTEIN CBSX3, MITOCHONDRIAL"/>
    <property type="match status" value="1"/>
</dbReference>
<sequence>MRVNPHGGIALMNTPALSQSPGFPAAVHLAPPEVSVYDVARIMHWRKVGVVIVVQRHRPVGIVTDRDLTTRVVAHGLDPRSITMGRIMTAPVVTAAADASDEHLLRLLAQSRVRQVPLIDGEGNVAGLAAWNLTEIAGGSGSFEAALVRSTAMVPMVKRRTFRRALYGVQQEIRQHARWIGATIALAAIVAAISLIAAGHWNPWSSTPMVSLYATESSRSGKPNPVAPPSPHGDPSPASPSFTPTR</sequence>
<feature type="domain" description="CBS" evidence="5">
    <location>
        <begin position="19"/>
        <end position="79"/>
    </location>
</feature>
<dbReference type="SMART" id="SM00116">
    <property type="entry name" value="CBS"/>
    <property type="match status" value="2"/>
</dbReference>
<dbReference type="InterPro" id="IPR046342">
    <property type="entry name" value="CBS_dom_sf"/>
</dbReference>
<organism evidence="6 7">
    <name type="scientific">Nitrospira lenta</name>
    <dbReference type="NCBI Taxonomy" id="1436998"/>
    <lineage>
        <taxon>Bacteria</taxon>
        <taxon>Pseudomonadati</taxon>
        <taxon>Nitrospirota</taxon>
        <taxon>Nitrospiria</taxon>
        <taxon>Nitrospirales</taxon>
        <taxon>Nitrospiraceae</taxon>
        <taxon>Nitrospira</taxon>
    </lineage>
</organism>
<feature type="compositionally biased region" description="Pro residues" evidence="3">
    <location>
        <begin position="225"/>
        <end position="238"/>
    </location>
</feature>
<keyword evidence="7" id="KW-1185">Reference proteome</keyword>
<evidence type="ECO:0000256" key="4">
    <source>
        <dbReference type="SAM" id="Phobius"/>
    </source>
</evidence>
<protein>
    <recommendedName>
        <fullName evidence="5">CBS domain-containing protein</fullName>
    </recommendedName>
</protein>
<dbReference type="EMBL" id="OUNR01000012">
    <property type="protein sequence ID" value="SPP64797.1"/>
    <property type="molecule type" value="Genomic_DNA"/>
</dbReference>
<dbReference type="InParanoid" id="A0A330L533"/>
<dbReference type="SUPFAM" id="SSF54631">
    <property type="entry name" value="CBS-domain pair"/>
    <property type="match status" value="1"/>
</dbReference>
<dbReference type="Gene3D" id="3.10.580.10">
    <property type="entry name" value="CBS-domain"/>
    <property type="match status" value="1"/>
</dbReference>
<dbReference type="InterPro" id="IPR051257">
    <property type="entry name" value="Diverse_CBS-Domain"/>
</dbReference>
<evidence type="ECO:0000256" key="2">
    <source>
        <dbReference type="PROSITE-ProRule" id="PRU00703"/>
    </source>
</evidence>
<keyword evidence="4" id="KW-0472">Membrane</keyword>
<dbReference type="InterPro" id="IPR000644">
    <property type="entry name" value="CBS_dom"/>
</dbReference>
<evidence type="ECO:0000256" key="3">
    <source>
        <dbReference type="SAM" id="MobiDB-lite"/>
    </source>
</evidence>
<gene>
    <name evidence="6" type="ORF">NITLEN_20437</name>
</gene>
<dbReference type="PROSITE" id="PS51371">
    <property type="entry name" value="CBS"/>
    <property type="match status" value="1"/>
</dbReference>
<feature type="transmembrane region" description="Helical" evidence="4">
    <location>
        <begin position="179"/>
        <end position="201"/>
    </location>
</feature>
<reference evidence="7" key="1">
    <citation type="submission" date="2018-04" db="EMBL/GenBank/DDBJ databases">
        <authorList>
            <person name="Lucker S."/>
            <person name="Sakoula D."/>
        </authorList>
    </citation>
    <scope>NUCLEOTIDE SEQUENCE [LARGE SCALE GENOMIC DNA]</scope>
</reference>
<dbReference type="AlphaFoldDB" id="A0A330L533"/>
<evidence type="ECO:0000313" key="7">
    <source>
        <dbReference type="Proteomes" id="UP000248168"/>
    </source>
</evidence>
<keyword evidence="4" id="KW-1133">Transmembrane helix</keyword>
<dbReference type="Pfam" id="PF00571">
    <property type="entry name" value="CBS"/>
    <property type="match status" value="2"/>
</dbReference>
<dbReference type="PANTHER" id="PTHR43080:SF2">
    <property type="entry name" value="CBS DOMAIN-CONTAINING PROTEIN"/>
    <property type="match status" value="1"/>
</dbReference>
<feature type="region of interest" description="Disordered" evidence="3">
    <location>
        <begin position="214"/>
        <end position="246"/>
    </location>
</feature>
<evidence type="ECO:0000313" key="6">
    <source>
        <dbReference type="EMBL" id="SPP64797.1"/>
    </source>
</evidence>
<keyword evidence="1 2" id="KW-0129">CBS domain</keyword>
<accession>A0A330L533</accession>
<proteinExistence type="predicted"/>